<sequence length="97" mass="10164">MTSLRTMGVDGKFTTPALHGCSAEDMAAALATDLAAGEVLVTDPTRGWIASVLPGEGPGGVDDVLIFSLDPADEWTPEYQRWAEAVESEFVVDPVAA</sequence>
<protein>
    <submittedName>
        <fullName evidence="1">Uncharacterized protein</fullName>
    </submittedName>
</protein>
<keyword evidence="2" id="KW-1185">Reference proteome</keyword>
<accession>A0A9X4LY41</accession>
<evidence type="ECO:0000313" key="2">
    <source>
        <dbReference type="Proteomes" id="UP001152755"/>
    </source>
</evidence>
<dbReference type="RefSeq" id="WP_277830900.1">
    <property type="nucleotide sequence ID" value="NZ_JAAIVF010000001.1"/>
</dbReference>
<dbReference type="Proteomes" id="UP001152755">
    <property type="component" value="Unassembled WGS sequence"/>
</dbReference>
<dbReference type="AlphaFoldDB" id="A0A9X4LY41"/>
<comment type="caution">
    <text evidence="1">The sequence shown here is derived from an EMBL/GenBank/DDBJ whole genome shotgun (WGS) entry which is preliminary data.</text>
</comment>
<organism evidence="1 2">
    <name type="scientific">Speluncibacter jeojiensis</name>
    <dbReference type="NCBI Taxonomy" id="2710754"/>
    <lineage>
        <taxon>Bacteria</taxon>
        <taxon>Bacillati</taxon>
        <taxon>Actinomycetota</taxon>
        <taxon>Actinomycetes</taxon>
        <taxon>Mycobacteriales</taxon>
        <taxon>Speluncibacteraceae</taxon>
        <taxon>Speluncibacter</taxon>
    </lineage>
</organism>
<proteinExistence type="predicted"/>
<evidence type="ECO:0000313" key="1">
    <source>
        <dbReference type="EMBL" id="MDG3014484.1"/>
    </source>
</evidence>
<dbReference type="EMBL" id="JANRHA010000004">
    <property type="protein sequence ID" value="MDG3014484.1"/>
    <property type="molecule type" value="Genomic_DNA"/>
</dbReference>
<name>A0A9X4LY41_9ACTN</name>
<reference evidence="1" key="1">
    <citation type="submission" date="2022-08" db="EMBL/GenBank/DDBJ databases">
        <title>Genome analysis of Corynebacteriales strain.</title>
        <authorList>
            <person name="Lee S.D."/>
        </authorList>
    </citation>
    <scope>NUCLEOTIDE SEQUENCE</scope>
    <source>
        <strain evidence="1">D3-21</strain>
    </source>
</reference>
<gene>
    <name evidence="1" type="ORF">NVS88_07925</name>
</gene>